<evidence type="ECO:0000313" key="3">
    <source>
        <dbReference type="Proteomes" id="UP001283361"/>
    </source>
</evidence>
<feature type="region of interest" description="Disordered" evidence="1">
    <location>
        <begin position="253"/>
        <end position="354"/>
    </location>
</feature>
<evidence type="ECO:0000313" key="2">
    <source>
        <dbReference type="EMBL" id="KAK3790172.1"/>
    </source>
</evidence>
<feature type="compositionally biased region" description="Polar residues" evidence="1">
    <location>
        <begin position="1410"/>
        <end position="1425"/>
    </location>
</feature>
<feature type="region of interest" description="Disordered" evidence="1">
    <location>
        <begin position="1571"/>
        <end position="1595"/>
    </location>
</feature>
<proteinExistence type="predicted"/>
<feature type="region of interest" description="Disordered" evidence="1">
    <location>
        <begin position="465"/>
        <end position="512"/>
    </location>
</feature>
<feature type="compositionally biased region" description="Low complexity" evidence="1">
    <location>
        <begin position="342"/>
        <end position="351"/>
    </location>
</feature>
<sequence length="2779" mass="308811">MVGRRNTLLVTKRSLRNADSTAGKRPKRVIQTKLMEETVGMSRQEEQELNKALYASLQENRRSKSMPSLVTHCDEYHSNDDSLLSNMSNSNKNITSKSSRRSLPSGSKSGKLSLGQRRLLRTGAASPLRRLKRTHKQLRTSNASTSHKSLAKLPSSLSIDDSSQDSVRSSSSSANGSKSFFDRKIHAQRKFAQGCSLPGTPNSTPAKLATPPVKKISSRIPKTEDFLTFLCLRGTSILPPHLDFFNYSKEELPSQEGASKSGSSNKAKRQREGTPDSSSTSSGANEEVAEAAENVITPAPAGKRGGDNSLLAKRSAARASAGTPETARGIVSLRQGLQRKVSSSSSSRSSSPRFPVASTSSFFSPCQAQQASSSSKGAVLINPAYNKPLLTTRNHRPKFYFTPEKSPSPSKASGVRPGEFTPPSMHCGSLYFGSVRNFSPLVCRPSTSKSASAASTPASQQSAMVQGLYSSSSSSSYPSSSRSSWSSTATDGTPKRRRQGTIPFSREDAGKVTPVCTSTPSFSLSTHYNLIGLPFHTSLSSSSSSATKNLPFPVCQSPSSPGVLSVPQPPPPLVVGSSSAYTLGSHVAHKLPLRIDKLNTVCSDVSYSHPNGREFFHAHTSRHPSPHVACPSDCQNVPSTCNISSFLCVDSASRCHCKRVSQAQENVLTKGLKPCYGEKTSHFQQESNSYIAHSHIPASQHAPLTLYEWSACSTNKNLNSMCHCDPNTNLMHATSDFRLHEQDCHSLYNPSSCSDPCMATICFQHNPSSFNQHHFPSIPSCICPYSHKKCVFDINGHELEKECTPSDLGVHVSISCMSESHSLSGQKISTNSQQQEVSGCSSSIYSSNGQEEINSIWEQHSEKNKLEIKNHSSPENNISAMNARCSQYDKGAGSCALGDDSYNDIGYQVDKLDPRPLSAAMQERQSLNHSVGQQCLKGADFEEYDFSIIDQGRSNPYTMEDIKTLKRKRSCKKNKKRIDSATQLKRKKPKKHHRKRIKVKQAELRIPKLTIRISKKRKICTLSENDQSRHPEEKDEDQSEKQNNFQKEFIKMLEGTEVPELYDSPGDILYTNDRIWSDGHKRDDHPQFETDFLTHGGFCENPLPDYHGCISESEISITCNSSQSDYQGMNKLFTQEFHQPCILDKNVNDNNVEMHEDGDSVMQIYSEKQVVTQGDSKEVCSYLSDKGEVSVTKNLKMRDKVIEAYSKFNTRDLIRSSIEMKKKDDTNMDDLPLHFSPNQKILFGVSKEPISSNDYSCDNDKDFKSNKSCTHGAFEGSTLRCEGKLGKQHSFKNENTSCKVLDTTRPNKDDNRDESSEACLLPRVSKQSQDLQNQVSNAVDHEWSKCKHRGMTRSSLRFVRRKIRNESSKIFKGKISQSYKQILLAKKKDLKTIRKQISGELEKDGDSKKIGQNQRNKNMSESQRNDNQCVSLMYHETQKVQQDSWSQTEPSGDCVTCGQESAASYQAKSNINGMSEKEMCKVSRKLTKFEKGKSHLIDQILDWASVALTKIASNCSSSGGKSEVTQSCLKRKKPDVSIASDYKINKSKRPKKDKRNLSDLNLSEDSLDSKEYKRLAQNHVHHHRKKKRYKSKSGKRCKHCHRTKRLCTSDVETSHNKSFSSDELDRDRKVQRSNKSVRHRGCHQKTEKTTFQEEAHISVKDNNTKNIVAKSRCLQRQNACVENVDSISLSSSELMGHHRVQLEGNKSFICEEKKEGFIQADNLNIEKKFYKNVGTPQEPVTDTSDLQTNSKCEVYCNNQIEDIIEDFNDKQTSNKSQDFRLEKVQIRASETSQLEDRHSPQELENMNSSLKRLDGSREHARPEKSCLEKMLHSKQNSAECNGSIDLSAVKLNSKIATHSDSGAGSNNLCNYTKDTLGLELGMCISDSNKTSKNPCNRTPCKLENVANLCAKNPASYVYGEDLALDTGTSHQNKPKAIETTSADLFSKNYNGTLSAQHKKSQNVVAGVKSISDSEEKTVGKLLVKNKDIVHIKYKVDHNHCLNVFRSKEKENLEVANKEECTNTSGIENNNEKESDSNHLFSNSSSCCTTTIVSIVSEEKSKSKKGNAANCFRDLDTLSDLEQHKIHETPINNSLYFMQDNVTDDDVVVYDGNNEERSNNIAVHSYGSLNTGQGFAVVNGRLEQCCILDKVQVALEEKRDSERLNTLRQKSSIRSAPEDHIPTSIVQQANTQDKIEEGSTRTCISQPAEKPHLVRMQPTLTESNSSKCLVSKELQTEIQPVSCKLGPKTTSKNQKLSQCKVPEFAILYQTRPQLQRSIYLRAKDQVQKDQFKNFISLDDSKTPSDETVKVFQRNYSFESSLESEESSSKAKSRLQTIHPSSLTISPSTCGNVYQAQNHILKKWPAPDRRYKLNHNCPQVTNVCSSRTKAYSQSDPYSFDLKFPSVSSKIKCVSSSLSVPAHVTAKAVTSLESQQTSTIDCCQPQNLHADALFNQHSNSCLISPIIPLNLTSPLVNNKSKTVDILSQPSLTTHTSISTTCQPCPIIVSIPLEEHDCQEGCNNITEHASKNDKQALYHSFNMESRSQANMDMKKVSSTLNKANLKNSDRTSKTSKSCSTHKRNETGQNNTSASDTSKGKGLESSAPSVAEMSQKSKHRKMNSREPLSFTGITAINTCRQKILAAGCGFSQDTFSSDTFYGTTSKPASHISDDPAYPSDTTVDILPLDLSPTANIFSQDIAHTQKEYPFDIDLSTESLGLNIDFINTTHMAGESNEHVLDAIMAELKLQIEHLKGEILQGESRPECEQPSESLLPSSNYLSRY</sequence>
<evidence type="ECO:0000256" key="1">
    <source>
        <dbReference type="SAM" id="MobiDB-lite"/>
    </source>
</evidence>
<feature type="compositionally biased region" description="Basic residues" evidence="1">
    <location>
        <begin position="129"/>
        <end position="138"/>
    </location>
</feature>
<feature type="compositionally biased region" description="Low complexity" evidence="1">
    <location>
        <begin position="81"/>
        <end position="117"/>
    </location>
</feature>
<feature type="compositionally biased region" description="Low complexity" evidence="1">
    <location>
        <begin position="155"/>
        <end position="179"/>
    </location>
</feature>
<name>A0AAE1E150_9GAST</name>
<reference evidence="2" key="1">
    <citation type="journal article" date="2023" name="G3 (Bethesda)">
        <title>A reference genome for the long-term kleptoplast-retaining sea slug Elysia crispata morphotype clarki.</title>
        <authorList>
            <person name="Eastman K.E."/>
            <person name="Pendleton A.L."/>
            <person name="Shaikh M.A."/>
            <person name="Suttiyut T."/>
            <person name="Ogas R."/>
            <person name="Tomko P."/>
            <person name="Gavelis G."/>
            <person name="Widhalm J.R."/>
            <person name="Wisecaver J.H."/>
        </authorList>
    </citation>
    <scope>NUCLEOTIDE SEQUENCE</scope>
    <source>
        <strain evidence="2">ECLA1</strain>
    </source>
</reference>
<keyword evidence="3" id="KW-1185">Reference proteome</keyword>
<feature type="compositionally biased region" description="Low complexity" evidence="1">
    <location>
        <begin position="470"/>
        <end position="487"/>
    </location>
</feature>
<feature type="region of interest" description="Disordered" evidence="1">
    <location>
        <begin position="193"/>
        <end position="215"/>
    </location>
</feature>
<feature type="region of interest" description="Disordered" evidence="1">
    <location>
        <begin position="1611"/>
        <end position="1649"/>
    </location>
</feature>
<protein>
    <submittedName>
        <fullName evidence="2">Uncharacterized protein</fullName>
    </submittedName>
</protein>
<feature type="region of interest" description="Disordered" evidence="1">
    <location>
        <begin position="2756"/>
        <end position="2779"/>
    </location>
</feature>
<feature type="region of interest" description="Disordered" evidence="1">
    <location>
        <begin position="2558"/>
        <end position="2621"/>
    </location>
</feature>
<accession>A0AAE1E150</accession>
<feature type="compositionally biased region" description="Basic residues" evidence="1">
    <location>
        <begin position="1631"/>
        <end position="1643"/>
    </location>
</feature>
<feature type="region of interest" description="Disordered" evidence="1">
    <location>
        <begin position="1541"/>
        <end position="1560"/>
    </location>
</feature>
<feature type="compositionally biased region" description="Basic residues" evidence="1">
    <location>
        <begin position="1579"/>
        <end position="1595"/>
    </location>
</feature>
<feature type="region of interest" description="Disordered" evidence="1">
    <location>
        <begin position="968"/>
        <end position="999"/>
    </location>
</feature>
<feature type="compositionally biased region" description="Polar residues" evidence="1">
    <location>
        <begin position="139"/>
        <end position="148"/>
    </location>
</feature>
<comment type="caution">
    <text evidence="2">The sequence shown here is derived from an EMBL/GenBank/DDBJ whole genome shotgun (WGS) entry which is preliminary data.</text>
</comment>
<gene>
    <name evidence="2" type="ORF">RRG08_010789</name>
</gene>
<feature type="compositionally biased region" description="Polar residues" evidence="1">
    <location>
        <begin position="2582"/>
        <end position="2592"/>
    </location>
</feature>
<feature type="compositionally biased region" description="Basic residues" evidence="1">
    <location>
        <begin position="1545"/>
        <end position="1554"/>
    </location>
</feature>
<feature type="compositionally biased region" description="Basic residues" evidence="1">
    <location>
        <begin position="984"/>
        <end position="999"/>
    </location>
</feature>
<organism evidence="2 3">
    <name type="scientific">Elysia crispata</name>
    <name type="common">lettuce slug</name>
    <dbReference type="NCBI Taxonomy" id="231223"/>
    <lineage>
        <taxon>Eukaryota</taxon>
        <taxon>Metazoa</taxon>
        <taxon>Spiralia</taxon>
        <taxon>Lophotrochozoa</taxon>
        <taxon>Mollusca</taxon>
        <taxon>Gastropoda</taxon>
        <taxon>Heterobranchia</taxon>
        <taxon>Euthyneura</taxon>
        <taxon>Panpulmonata</taxon>
        <taxon>Sacoglossa</taxon>
        <taxon>Placobranchoidea</taxon>
        <taxon>Plakobranchidae</taxon>
        <taxon>Elysia</taxon>
    </lineage>
</organism>
<feature type="region of interest" description="Disordered" evidence="1">
    <location>
        <begin position="81"/>
        <end position="180"/>
    </location>
</feature>
<feature type="compositionally biased region" description="Polar residues" evidence="1">
    <location>
        <begin position="2765"/>
        <end position="2779"/>
    </location>
</feature>
<dbReference type="EMBL" id="JAWDGP010001567">
    <property type="protein sequence ID" value="KAK3790172.1"/>
    <property type="molecule type" value="Genomic_DNA"/>
</dbReference>
<feature type="compositionally biased region" description="Low complexity" evidence="1">
    <location>
        <begin position="309"/>
        <end position="321"/>
    </location>
</feature>
<dbReference type="Proteomes" id="UP001283361">
    <property type="component" value="Unassembled WGS sequence"/>
</dbReference>
<feature type="region of interest" description="Disordered" evidence="1">
    <location>
        <begin position="398"/>
        <end position="420"/>
    </location>
</feature>
<feature type="region of interest" description="Disordered" evidence="1">
    <location>
        <begin position="1021"/>
        <end position="1042"/>
    </location>
</feature>
<feature type="region of interest" description="Disordered" evidence="1">
    <location>
        <begin position="1401"/>
        <end position="1425"/>
    </location>
</feature>